<evidence type="ECO:0000313" key="1">
    <source>
        <dbReference type="EMBL" id="XFD40144.1"/>
    </source>
</evidence>
<evidence type="ECO:0000313" key="2">
    <source>
        <dbReference type="Proteomes" id="UP001149860"/>
    </source>
</evidence>
<gene>
    <name evidence="1" type="ORF">O0236_002185</name>
</gene>
<accession>A0ACD5DG94</accession>
<organism evidence="1 2">
    <name type="scientific">Lentilactobacillus terminaliae</name>
    <dbReference type="NCBI Taxonomy" id="3003483"/>
    <lineage>
        <taxon>Bacteria</taxon>
        <taxon>Bacillati</taxon>
        <taxon>Bacillota</taxon>
        <taxon>Bacilli</taxon>
        <taxon>Lactobacillales</taxon>
        <taxon>Lactobacillaceae</taxon>
        <taxon>Lentilactobacillus</taxon>
    </lineage>
</organism>
<proteinExistence type="predicted"/>
<dbReference type="Proteomes" id="UP001149860">
    <property type="component" value="Chromosome"/>
</dbReference>
<protein>
    <submittedName>
        <fullName evidence="1">Magnesium transporter CorA family protein</fullName>
    </submittedName>
</protein>
<dbReference type="EMBL" id="CP168151">
    <property type="protein sequence ID" value="XFD40144.1"/>
    <property type="molecule type" value="Genomic_DNA"/>
</dbReference>
<keyword evidence="2" id="KW-1185">Reference proteome</keyword>
<reference evidence="1" key="1">
    <citation type="submission" date="2024-08" db="EMBL/GenBank/DDBJ databases">
        <title>Lentilactobacillus sp. nov., isolated from tree bark.</title>
        <authorList>
            <person name="Phuengjayaem S."/>
            <person name="Tanasupawat S."/>
        </authorList>
    </citation>
    <scope>NUCLEOTIDE SEQUENCE</scope>
    <source>
        <strain evidence="1">SPB1-3</strain>
    </source>
</reference>
<sequence length="300" mass="34354">MIRFDNLSDNCELVDVVDPNDDEKQHLKASYGVTDEHLGYAYDYDERARMEYDEDSNLMTIIYDTVMDSTDQNLELDPTAPVMFLFNRSNLIIFTTSNTHFITERIKTIKRIQPEDEPLDIVLKAMYMLSGSYFNVIHKIDTSRQRLQKSLKNRVTKSSITQLTGLQTQLVYYLTSLRSNTSLLTDLQHSKEIKASDEQQEQIEDDIIELQQGLEMANMASDVISHVADAYKSVLDTDLNNTMKLLTMYSILLALPQLVFGFYGQNVKLPFGTGGWVMTIGWSILLMIIGAIVLNIHQRK</sequence>
<name>A0ACD5DG94_9LACO</name>